<keyword evidence="1" id="KW-0175">Coiled coil</keyword>
<evidence type="ECO:0000313" key="4">
    <source>
        <dbReference type="Proteomes" id="UP000030428"/>
    </source>
</evidence>
<dbReference type="InterPro" id="IPR018631">
    <property type="entry name" value="AAA-ATPase-like_dom"/>
</dbReference>
<evidence type="ECO:0000313" key="3">
    <source>
        <dbReference type="EMBL" id="TGO02486.1"/>
    </source>
</evidence>
<dbReference type="Pfam" id="PF09820">
    <property type="entry name" value="AAA-ATPase_like"/>
    <property type="match status" value="1"/>
</dbReference>
<protein>
    <recommendedName>
        <fullName evidence="2">AAA-ATPase-like domain-containing protein</fullName>
    </recommendedName>
</protein>
<dbReference type="EMBL" id="JSZA02000125">
    <property type="protein sequence ID" value="TGO02486.1"/>
    <property type="molecule type" value="Genomic_DNA"/>
</dbReference>
<proteinExistence type="predicted"/>
<dbReference type="AlphaFoldDB" id="A0A4E0RFL3"/>
<gene>
    <name evidence="3" type="ORF">PN36_24250</name>
</gene>
<dbReference type="InterPro" id="IPR012547">
    <property type="entry name" value="PDDEXK_9"/>
</dbReference>
<comment type="caution">
    <text evidence="3">The sequence shown here is derived from an EMBL/GenBank/DDBJ whole genome shotgun (WGS) entry which is preliminary data.</text>
</comment>
<sequence>MKPIPYGLSSYKKIREKDSYYVDKTQYIPKIEAAGDFLFLIRPRRFGKSSLLTMLECYYDIARAEEFDALFAGTYIHDHPTPEKNAHLILKFNFSKVSPEIDQVEASFQEYTESCLFLFCEKYRHFFEDRYISMMETKKTPHSKLNFLLSYIGTKGLKVYVLIDEYDNFTNTILSTAGQGHYHKLTHGAGFFRFFFSVLKGAVDEVDVGISRMFITGVSPVTMDDVTSGFNIGRNISLLPSFNEVLGLREQNVIEMLEYYRDNGCTLPNLNETLALMKVWYGNYRFSKSVEIEQFNTDLVLYFLKNIMELGTIPEEMIDPNVKVDYEKLRHLVVLDRKLNGNYSRLRSIIETGGISANIAASFPVEDLTKPKNFISLLYYFGLLSYQNEEELIIPNRTVQNLMYSYLRDGYEDVDVFSIDLWQFANLVRHMAYQGEWQPVFQFLAQEVEKQTSIRDFLSGEKVVQTFLLTYLNVTDYYITHTEAEMGKGFVDLYLEPFVAKYDKVKYAYLIELKYITRSEFTKELLQDKIKDAKNQLQQYASDPQVIKGNRGRNLKLVMLIFSGWELVHSEVVP</sequence>
<reference evidence="3 4" key="1">
    <citation type="journal article" date="2016" name="Front. Microbiol.">
        <title>Single-Cell (Meta-)Genomics of a Dimorphic Candidatus Thiomargarita nelsonii Reveals Genomic Plasticity.</title>
        <authorList>
            <person name="Flood B.E."/>
            <person name="Fliss P."/>
            <person name="Jones D.S."/>
            <person name="Dick G.J."/>
            <person name="Jain S."/>
            <person name="Kaster A.K."/>
            <person name="Winkel M."/>
            <person name="Mussmann M."/>
            <person name="Bailey J."/>
        </authorList>
    </citation>
    <scope>NUCLEOTIDE SEQUENCE [LARGE SCALE GENOMIC DNA]</scope>
    <source>
        <strain evidence="3">Hydrate Ridge</strain>
    </source>
</reference>
<dbReference type="Proteomes" id="UP000030428">
    <property type="component" value="Unassembled WGS sequence"/>
</dbReference>
<evidence type="ECO:0000256" key="1">
    <source>
        <dbReference type="SAM" id="Coils"/>
    </source>
</evidence>
<accession>A0A4E0RFL3</accession>
<feature type="coiled-coil region" evidence="1">
    <location>
        <begin position="516"/>
        <end position="543"/>
    </location>
</feature>
<evidence type="ECO:0000259" key="2">
    <source>
        <dbReference type="Pfam" id="PF09820"/>
    </source>
</evidence>
<organism evidence="3 4">
    <name type="scientific">Candidatus Thiomargarita nelsonii</name>
    <dbReference type="NCBI Taxonomy" id="1003181"/>
    <lineage>
        <taxon>Bacteria</taxon>
        <taxon>Pseudomonadati</taxon>
        <taxon>Pseudomonadota</taxon>
        <taxon>Gammaproteobacteria</taxon>
        <taxon>Thiotrichales</taxon>
        <taxon>Thiotrichaceae</taxon>
        <taxon>Thiomargarita</taxon>
    </lineage>
</organism>
<dbReference type="PANTHER" id="PTHR34825">
    <property type="entry name" value="CONSERVED PROTEIN, WITH A WEAK D-GALACTARATE DEHYDRATASE/ALTRONATE HYDROLASE DOMAIN"/>
    <property type="match status" value="1"/>
</dbReference>
<dbReference type="Pfam" id="PF08011">
    <property type="entry name" value="PDDEXK_9"/>
    <property type="match status" value="1"/>
</dbReference>
<name>A0A4E0RFL3_9GAMM</name>
<feature type="domain" description="AAA-ATPase-like" evidence="2">
    <location>
        <begin position="5"/>
        <end position="227"/>
    </location>
</feature>
<dbReference type="PANTHER" id="PTHR34825:SF2">
    <property type="entry name" value="AAA-ATPASE-LIKE DOMAIN-CONTAINING PROTEIN"/>
    <property type="match status" value="1"/>
</dbReference>
<keyword evidence="4" id="KW-1185">Reference proteome</keyword>